<reference evidence="1 2" key="1">
    <citation type="submission" date="2016-10" db="EMBL/GenBank/DDBJ databases">
        <title>Complete genome sequences of three Cupriavidus strains isolated from various Malaysian environments.</title>
        <authorList>
            <person name="Abdullah A.A.-A."/>
            <person name="Shafie N.A.H."/>
            <person name="Lau N.S."/>
        </authorList>
    </citation>
    <scope>NUCLEOTIDE SEQUENCE [LARGE SCALE GENOMIC DNA]</scope>
    <source>
        <strain evidence="1 2">USMAA1020</strain>
    </source>
</reference>
<organism evidence="1 2">
    <name type="scientific">Cupriavidus malaysiensis</name>
    <dbReference type="NCBI Taxonomy" id="367825"/>
    <lineage>
        <taxon>Bacteria</taxon>
        <taxon>Pseudomonadati</taxon>
        <taxon>Pseudomonadota</taxon>
        <taxon>Betaproteobacteria</taxon>
        <taxon>Burkholderiales</taxon>
        <taxon>Burkholderiaceae</taxon>
        <taxon>Cupriavidus</taxon>
    </lineage>
</organism>
<gene>
    <name evidence="1" type="ORF">BKK80_33965</name>
</gene>
<dbReference type="EMBL" id="CP017755">
    <property type="protein sequence ID" value="AOZ10557.1"/>
    <property type="molecule type" value="Genomic_DNA"/>
</dbReference>
<evidence type="ECO:0000313" key="1">
    <source>
        <dbReference type="EMBL" id="AOZ10557.1"/>
    </source>
</evidence>
<dbReference type="RefSeq" id="WP_071017777.1">
    <property type="nucleotide sequence ID" value="NZ_CP017755.1"/>
</dbReference>
<protein>
    <submittedName>
        <fullName evidence="1">Uncharacterized protein</fullName>
    </submittedName>
</protein>
<sequence length="89" mass="9416">MLKSALPCLLIGLPALVGINFVWPALQALHACDDAGSRLFQAIVERGGQVGQRELEAIRRSCSAQARSEAAPSPALFKGLELPAFSVSK</sequence>
<evidence type="ECO:0000313" key="2">
    <source>
        <dbReference type="Proteomes" id="UP000177515"/>
    </source>
</evidence>
<keyword evidence="2" id="KW-1185">Reference proteome</keyword>
<dbReference type="Proteomes" id="UP000177515">
    <property type="component" value="Chromosome 2"/>
</dbReference>
<proteinExistence type="predicted"/>
<accession>A0ABM6FF78</accession>
<name>A0ABM6FF78_9BURK</name>